<feature type="signal peptide" evidence="1">
    <location>
        <begin position="1"/>
        <end position="18"/>
    </location>
</feature>
<reference evidence="2 3" key="1">
    <citation type="submission" date="2020-02" db="EMBL/GenBank/DDBJ databases">
        <title>Genome sequencing for Draconibacterium sp. strain M1.</title>
        <authorList>
            <person name="Park S.-J."/>
        </authorList>
    </citation>
    <scope>NUCLEOTIDE SEQUENCE [LARGE SCALE GENOMIC DNA]</scope>
    <source>
        <strain evidence="2 3">M1</strain>
    </source>
</reference>
<evidence type="ECO:0000313" key="2">
    <source>
        <dbReference type="EMBL" id="QIA06383.1"/>
    </source>
</evidence>
<dbReference type="NCBIfam" id="NF038128">
    <property type="entry name" value="choice_anch_J"/>
    <property type="match status" value="1"/>
</dbReference>
<feature type="chain" id="PRO_5025375419" evidence="1">
    <location>
        <begin position="19"/>
        <end position="547"/>
    </location>
</feature>
<dbReference type="Proteomes" id="UP000474630">
    <property type="component" value="Chromosome"/>
</dbReference>
<keyword evidence="1" id="KW-0732">Signal</keyword>
<name>A0A6C0RAB9_9BACT</name>
<gene>
    <name evidence="2" type="ORF">G0Q07_00940</name>
</gene>
<keyword evidence="3" id="KW-1185">Reference proteome</keyword>
<dbReference type="EMBL" id="CP048409">
    <property type="protein sequence ID" value="QIA06383.1"/>
    <property type="molecule type" value="Genomic_DNA"/>
</dbReference>
<dbReference type="RefSeq" id="WP_163344316.1">
    <property type="nucleotide sequence ID" value="NZ_CP048409.1"/>
</dbReference>
<protein>
    <submittedName>
        <fullName evidence="2">DUF5017 domain-containing protein</fullName>
    </submittedName>
</protein>
<dbReference type="AlphaFoldDB" id="A0A6C0RAB9"/>
<organism evidence="2 3">
    <name type="scientific">Draconibacterium halophilum</name>
    <dbReference type="NCBI Taxonomy" id="2706887"/>
    <lineage>
        <taxon>Bacteria</taxon>
        <taxon>Pseudomonadati</taxon>
        <taxon>Bacteroidota</taxon>
        <taxon>Bacteroidia</taxon>
        <taxon>Marinilabiliales</taxon>
        <taxon>Prolixibacteraceae</taxon>
        <taxon>Draconibacterium</taxon>
    </lineage>
</organism>
<evidence type="ECO:0000313" key="3">
    <source>
        <dbReference type="Proteomes" id="UP000474630"/>
    </source>
</evidence>
<dbReference type="PROSITE" id="PS51257">
    <property type="entry name" value="PROKAR_LIPOPROTEIN"/>
    <property type="match status" value="1"/>
</dbReference>
<dbReference type="Gene3D" id="2.60.120.200">
    <property type="match status" value="1"/>
</dbReference>
<accession>A0A6C0RAB9</accession>
<evidence type="ECO:0000256" key="1">
    <source>
        <dbReference type="SAM" id="SignalP"/>
    </source>
</evidence>
<proteinExistence type="predicted"/>
<dbReference type="KEGG" id="drc:G0Q07_00940"/>
<sequence length="547" mass="60536">MKKITFIFAILALIFATACNSLDDIHEDIDAMDNPIVGDAEYTLTDEDYDELELSYGNFSSEDDAKSILPGFLSEKYPVWGNGSSVLLGYKLYVGSAPGVSDYTYADAYSVANDEYPQGSLGAVGFFPDEAPADYIADILNDNVSNAEEGDNLLVQYKQYTSEPVAGYSNFYEVDFTDGSLNSYEAFSVVGDQVWEATNYGAKMSGYAGGSQDNEDWLVSPAIDLSDASNLLFQVSQIINYSSELDLLNIMVSTDYTTGEAPSTATWTALTIETKPDGSNWDPVESELIDFSAYEGETIHVAFKYESTTETSATWEIENFVIKAAGVEGETVSKEIFYTYDGEEWEAAEGAYFLSDADFDAMGEEYGRPGYYNNFSSSISPGDYLSTFMATNYAYGQEEDEMIIVYDYYSSSSGAQWRGTLFNYTGGEWVEYESVQDVTLQFAHDGNAWVPDNTIKYAFTGDDYAYVVDQLGSTYPSETGNLSNYGNFNKFSWTDEMLLESVTLVIENNFPSAEEGQKFAVTYTVYDGSTHDETMNIILEGGVYVLQ</sequence>